<organism evidence="4 5">
    <name type="scientific">candidate division WWE3 bacterium GW2011_GWC1_41_7</name>
    <dbReference type="NCBI Taxonomy" id="1619119"/>
    <lineage>
        <taxon>Bacteria</taxon>
        <taxon>Katanobacteria</taxon>
    </lineage>
</organism>
<keyword evidence="2 4" id="KW-0808">Transferase</keyword>
<dbReference type="Pfam" id="PF00588">
    <property type="entry name" value="SpoU_methylase"/>
    <property type="match status" value="1"/>
</dbReference>
<dbReference type="GO" id="GO:0032259">
    <property type="term" value="P:methylation"/>
    <property type="evidence" value="ECO:0007669"/>
    <property type="project" value="UniProtKB-KW"/>
</dbReference>
<dbReference type="EMBL" id="LCBX01000009">
    <property type="protein sequence ID" value="KKS21044.1"/>
    <property type="molecule type" value="Genomic_DNA"/>
</dbReference>
<proteinExistence type="predicted"/>
<dbReference type="InterPro" id="IPR051259">
    <property type="entry name" value="rRNA_Methyltransferase"/>
</dbReference>
<name>A0A0G0X7J3_UNCKA</name>
<evidence type="ECO:0000313" key="5">
    <source>
        <dbReference type="Proteomes" id="UP000034507"/>
    </source>
</evidence>
<dbReference type="PANTHER" id="PTHR43191">
    <property type="entry name" value="RRNA METHYLTRANSFERASE 3"/>
    <property type="match status" value="1"/>
</dbReference>
<dbReference type="Proteomes" id="UP000034507">
    <property type="component" value="Unassembled WGS sequence"/>
</dbReference>
<dbReference type="CDD" id="cd18082">
    <property type="entry name" value="SpoU-like_family"/>
    <property type="match status" value="1"/>
</dbReference>
<dbReference type="GO" id="GO:0008173">
    <property type="term" value="F:RNA methyltransferase activity"/>
    <property type="evidence" value="ECO:0007669"/>
    <property type="project" value="InterPro"/>
</dbReference>
<dbReference type="InterPro" id="IPR029028">
    <property type="entry name" value="Alpha/beta_knot_MTases"/>
</dbReference>
<comment type="caution">
    <text evidence="4">The sequence shown here is derived from an EMBL/GenBank/DDBJ whole genome shotgun (WGS) entry which is preliminary data.</text>
</comment>
<feature type="domain" description="tRNA/rRNA methyltransferase SpoU type" evidence="3">
    <location>
        <begin position="96"/>
        <end position="232"/>
    </location>
</feature>
<reference evidence="4 5" key="1">
    <citation type="journal article" date="2015" name="Nature">
        <title>rRNA introns, odd ribosomes, and small enigmatic genomes across a large radiation of phyla.</title>
        <authorList>
            <person name="Brown C.T."/>
            <person name="Hug L.A."/>
            <person name="Thomas B.C."/>
            <person name="Sharon I."/>
            <person name="Castelle C.J."/>
            <person name="Singh A."/>
            <person name="Wilkins M.J."/>
            <person name="Williams K.H."/>
            <person name="Banfield J.F."/>
        </authorList>
    </citation>
    <scope>NUCLEOTIDE SEQUENCE [LARGE SCALE GENOMIC DNA]</scope>
</reference>
<accession>A0A0G0X7J3</accession>
<dbReference type="SUPFAM" id="SSF75217">
    <property type="entry name" value="alpha/beta knot"/>
    <property type="match status" value="1"/>
</dbReference>
<gene>
    <name evidence="4" type="ORF">UU77_C0009G0006</name>
</gene>
<evidence type="ECO:0000313" key="4">
    <source>
        <dbReference type="EMBL" id="KKS21044.1"/>
    </source>
</evidence>
<dbReference type="PANTHER" id="PTHR43191:SF2">
    <property type="entry name" value="RRNA METHYLTRANSFERASE 3, MITOCHONDRIAL"/>
    <property type="match status" value="1"/>
</dbReference>
<dbReference type="GO" id="GO:0006396">
    <property type="term" value="P:RNA processing"/>
    <property type="evidence" value="ECO:0007669"/>
    <property type="project" value="InterPro"/>
</dbReference>
<dbReference type="GO" id="GO:0003723">
    <property type="term" value="F:RNA binding"/>
    <property type="evidence" value="ECO:0007669"/>
    <property type="project" value="InterPro"/>
</dbReference>
<evidence type="ECO:0000256" key="1">
    <source>
        <dbReference type="ARBA" id="ARBA00022603"/>
    </source>
</evidence>
<evidence type="ECO:0000259" key="3">
    <source>
        <dbReference type="Pfam" id="PF00588"/>
    </source>
</evidence>
<dbReference type="InterPro" id="IPR001537">
    <property type="entry name" value="SpoU_MeTrfase"/>
</dbReference>
<dbReference type="Gene3D" id="3.40.1280.10">
    <property type="match status" value="1"/>
</dbReference>
<protein>
    <submittedName>
        <fullName evidence="4">RNA methyltransferase, TrmH family</fullName>
    </submittedName>
</protein>
<evidence type="ECO:0000256" key="2">
    <source>
        <dbReference type="ARBA" id="ARBA00022679"/>
    </source>
</evidence>
<dbReference type="AlphaFoldDB" id="A0A0G0X7J3"/>
<sequence length="236" mass="26558">MKLKKYDKKYDFSYTFGVSPTIELLLKKPEIVRLVLIHSDGEKSDGGRALKELCRKHSIKFEIASKAIDRISAKENTYAIGVFKKYRTSVVPNANHVLLMNPSNPGNLGTIIRSMVGFDFNDLAVIRPAVDAFDPKVVRASMGSVFDLKFEYFDSFDQYVKRFTGHNLYPFVLHGKNKLKDITFNKPFTLIFGKESSGLSSNFSNIGTSVYIPHSKNIDSLNLHVAASIGMYESLK</sequence>
<dbReference type="InterPro" id="IPR029026">
    <property type="entry name" value="tRNA_m1G_MTases_N"/>
</dbReference>
<keyword evidence="1 4" id="KW-0489">Methyltransferase</keyword>